<feature type="domain" description="MnmE helical" evidence="9">
    <location>
        <begin position="120"/>
        <end position="431"/>
    </location>
</feature>
<dbReference type="Gene3D" id="3.30.1360.120">
    <property type="entry name" value="Probable tRNA modification gtpase trme, domain 1"/>
    <property type="match status" value="1"/>
</dbReference>
<keyword evidence="6" id="KW-0732">Signal</keyword>
<dbReference type="CDD" id="cd04164">
    <property type="entry name" value="trmE"/>
    <property type="match status" value="1"/>
</dbReference>
<feature type="domain" description="GTP-binding protein TrmE N-terminal" evidence="8">
    <location>
        <begin position="3"/>
        <end position="117"/>
    </location>
</feature>
<dbReference type="InterPro" id="IPR027417">
    <property type="entry name" value="P-loop_NTPase"/>
</dbReference>
<feature type="chain" id="PRO_5003157193" evidence="6">
    <location>
        <begin position="18"/>
        <end position="434"/>
    </location>
</feature>
<accession>E2B9L9</accession>
<proteinExistence type="inferred from homology"/>
<dbReference type="GO" id="GO:0005739">
    <property type="term" value="C:mitochondrion"/>
    <property type="evidence" value="ECO:0007669"/>
    <property type="project" value="UniProtKB-SubCell"/>
</dbReference>
<keyword evidence="4" id="KW-0547">Nucleotide-binding</keyword>
<dbReference type="InterPro" id="IPR005225">
    <property type="entry name" value="Small_GTP-bd"/>
</dbReference>
<dbReference type="OrthoDB" id="188276at2759"/>
<dbReference type="Proteomes" id="UP000008237">
    <property type="component" value="Unassembled WGS sequence"/>
</dbReference>
<dbReference type="PANTHER" id="PTHR42714:SF2">
    <property type="entry name" value="TRNA MODIFICATION GTPASE GTPBP3, MITOCHONDRIAL"/>
    <property type="match status" value="1"/>
</dbReference>
<feature type="domain" description="G" evidence="7">
    <location>
        <begin position="216"/>
        <end position="306"/>
    </location>
</feature>
<keyword evidence="3" id="KW-0819">tRNA processing</keyword>
<dbReference type="GO" id="GO:0005525">
    <property type="term" value="F:GTP binding"/>
    <property type="evidence" value="ECO:0007669"/>
    <property type="project" value="UniProtKB-KW"/>
</dbReference>
<dbReference type="NCBIfam" id="TIGR00231">
    <property type="entry name" value="small_GTP"/>
    <property type="match status" value="1"/>
</dbReference>
<dbReference type="InterPro" id="IPR027368">
    <property type="entry name" value="MnmE_dom2"/>
</dbReference>
<dbReference type="AlphaFoldDB" id="E2B9L9"/>
<evidence type="ECO:0000256" key="5">
    <source>
        <dbReference type="ARBA" id="ARBA00023134"/>
    </source>
</evidence>
<dbReference type="GO" id="GO:0003924">
    <property type="term" value="F:GTPase activity"/>
    <property type="evidence" value="ECO:0007669"/>
    <property type="project" value="InterPro"/>
</dbReference>
<dbReference type="STRING" id="610380.E2B9L9"/>
<dbReference type="InterPro" id="IPR018948">
    <property type="entry name" value="GTP-bd_TrmE_N"/>
</dbReference>
<dbReference type="Pfam" id="PF01926">
    <property type="entry name" value="MMR_HSR1"/>
    <property type="match status" value="1"/>
</dbReference>
<dbReference type="HAMAP" id="MF_00379">
    <property type="entry name" value="GTPase_MnmE"/>
    <property type="match status" value="1"/>
</dbReference>
<evidence type="ECO:0000256" key="1">
    <source>
        <dbReference type="ARBA" id="ARBA00004173"/>
    </source>
</evidence>
<dbReference type="Gene3D" id="3.40.50.300">
    <property type="entry name" value="P-loop containing nucleotide triphosphate hydrolases"/>
    <property type="match status" value="1"/>
</dbReference>
<gene>
    <name evidence="10" type="ORF">EAI_13369</name>
</gene>
<dbReference type="InterPro" id="IPR027266">
    <property type="entry name" value="TrmE/GcvT-like"/>
</dbReference>
<keyword evidence="5" id="KW-0342">GTP-binding</keyword>
<dbReference type="OMA" id="CTPWGKS"/>
<dbReference type="GO" id="GO:0030488">
    <property type="term" value="P:tRNA methylation"/>
    <property type="evidence" value="ECO:0007669"/>
    <property type="project" value="TreeGrafter"/>
</dbReference>
<dbReference type="CDD" id="cd14858">
    <property type="entry name" value="TrmE_N"/>
    <property type="match status" value="1"/>
</dbReference>
<dbReference type="InterPro" id="IPR004520">
    <property type="entry name" value="GTPase_MnmE"/>
</dbReference>
<name>E2B9L9_HARSA</name>
<evidence type="ECO:0000259" key="9">
    <source>
        <dbReference type="Pfam" id="PF12631"/>
    </source>
</evidence>
<dbReference type="PANTHER" id="PTHR42714">
    <property type="entry name" value="TRNA MODIFICATION GTPASE GTPBP3"/>
    <property type="match status" value="1"/>
</dbReference>
<dbReference type="SUPFAM" id="SSF52540">
    <property type="entry name" value="P-loop containing nucleoside triphosphate hydrolases"/>
    <property type="match status" value="1"/>
</dbReference>
<comment type="similarity">
    <text evidence="2">Belongs to the TRAFAC class TrmE-Era-EngA-EngB-Septin-like GTPase superfamily. TrmE GTPase family.</text>
</comment>
<evidence type="ECO:0000256" key="2">
    <source>
        <dbReference type="ARBA" id="ARBA00011043"/>
    </source>
</evidence>
<evidence type="ECO:0000256" key="3">
    <source>
        <dbReference type="ARBA" id="ARBA00022694"/>
    </source>
</evidence>
<protein>
    <submittedName>
        <fullName evidence="10">tRNA modification GTPase mnmE</fullName>
    </submittedName>
</protein>
<dbReference type="InterPro" id="IPR031168">
    <property type="entry name" value="G_TrmE"/>
</dbReference>
<reference evidence="10 11" key="1">
    <citation type="journal article" date="2010" name="Science">
        <title>Genomic comparison of the ants Camponotus floridanus and Harpegnathos saltator.</title>
        <authorList>
            <person name="Bonasio R."/>
            <person name="Zhang G."/>
            <person name="Ye C."/>
            <person name="Mutti N.S."/>
            <person name="Fang X."/>
            <person name="Qin N."/>
            <person name="Donahue G."/>
            <person name="Yang P."/>
            <person name="Li Q."/>
            <person name="Li C."/>
            <person name="Zhang P."/>
            <person name="Huang Z."/>
            <person name="Berger S.L."/>
            <person name="Reinberg D."/>
            <person name="Wang J."/>
            <person name="Liebig J."/>
        </authorList>
    </citation>
    <scope>NUCLEOTIDE SEQUENCE [LARGE SCALE GENOMIC DNA]</scope>
    <source>
        <strain evidence="10 11">R22 G/1</strain>
    </source>
</reference>
<dbReference type="EMBL" id="GL446566">
    <property type="protein sequence ID" value="EFN87614.1"/>
    <property type="molecule type" value="Genomic_DNA"/>
</dbReference>
<dbReference type="Gene3D" id="1.20.120.430">
    <property type="entry name" value="tRNA modification GTPase MnmE domain 2"/>
    <property type="match status" value="1"/>
</dbReference>
<evidence type="ECO:0000313" key="11">
    <source>
        <dbReference type="Proteomes" id="UP000008237"/>
    </source>
</evidence>
<evidence type="ECO:0000259" key="7">
    <source>
        <dbReference type="Pfam" id="PF01926"/>
    </source>
</evidence>
<evidence type="ECO:0000313" key="10">
    <source>
        <dbReference type="EMBL" id="EFN87614.1"/>
    </source>
</evidence>
<dbReference type="FunFam" id="3.30.1360.120:FF:000007">
    <property type="entry name" value="tRNA modification GTPase GTPBP3, mitochondrial"/>
    <property type="match status" value="1"/>
</dbReference>
<dbReference type="SUPFAM" id="SSF116878">
    <property type="entry name" value="TrmE connector domain"/>
    <property type="match status" value="1"/>
</dbReference>
<dbReference type="InterPro" id="IPR025867">
    <property type="entry name" value="MnmE_helical"/>
</dbReference>
<evidence type="ECO:0000259" key="8">
    <source>
        <dbReference type="Pfam" id="PF10396"/>
    </source>
</evidence>
<feature type="signal peptide" evidence="6">
    <location>
        <begin position="1"/>
        <end position="17"/>
    </location>
</feature>
<dbReference type="InParanoid" id="E2B9L9"/>
<dbReference type="NCBIfam" id="NF003661">
    <property type="entry name" value="PRK05291.1-3"/>
    <property type="match status" value="1"/>
</dbReference>
<dbReference type="Pfam" id="PF12631">
    <property type="entry name" value="MnmE_helical"/>
    <property type="match status" value="1"/>
</dbReference>
<organism evidence="11">
    <name type="scientific">Harpegnathos saltator</name>
    <name type="common">Jerdon's jumping ant</name>
    <dbReference type="NCBI Taxonomy" id="610380"/>
    <lineage>
        <taxon>Eukaryota</taxon>
        <taxon>Metazoa</taxon>
        <taxon>Ecdysozoa</taxon>
        <taxon>Arthropoda</taxon>
        <taxon>Hexapoda</taxon>
        <taxon>Insecta</taxon>
        <taxon>Pterygota</taxon>
        <taxon>Neoptera</taxon>
        <taxon>Endopterygota</taxon>
        <taxon>Hymenoptera</taxon>
        <taxon>Apocrita</taxon>
        <taxon>Aculeata</taxon>
        <taxon>Formicoidea</taxon>
        <taxon>Formicidae</taxon>
        <taxon>Ponerinae</taxon>
        <taxon>Ponerini</taxon>
        <taxon>Harpegnathos</taxon>
    </lineage>
</organism>
<keyword evidence="11" id="KW-1185">Reference proteome</keyword>
<comment type="subcellular location">
    <subcellularLocation>
        <location evidence="1">Mitochondrion</location>
    </subcellularLocation>
</comment>
<dbReference type="Pfam" id="PF10396">
    <property type="entry name" value="TrmE_N"/>
    <property type="match status" value="1"/>
</dbReference>
<sequence>MKTIFALSSGLLPSGVAVIRLSGAAVKDVLQRVAGFVPEPRMMVLATFRAESGEVLDRGLVVYFPAPKSFTGEDCAEFHLHGGKAVVTRFLDELSTFPDCRVAEAGEFSRRAFAEGKFDLTEAEGLADLIHAETESQRRLAMMGASGALADLYRNWRSTLVQARAMIEAELDFADEGDVPGSVADRIWDNVSQLHKAVLTHIESAARADVMRDGVKIVIAGAPNAGKSSVINRLAARDVAIVTEEAGTTRDALEIRLVLGGLPVLVTDTAGLRQTENHIEKMGIESAAARIGEADLILLLDDMHNPQLVELPPTEAEIWSIGNKLDLGEGDRKRWPVQLSARSGAGWQDFIGRLTVFCRKKTVDMGEIVPVRRRHTELLKRCALALQHALYDEAALELRAEHLRLASDALGKITGDIDVEDLLNVIFSEFCIGK</sequence>
<evidence type="ECO:0000256" key="4">
    <source>
        <dbReference type="ARBA" id="ARBA00022741"/>
    </source>
</evidence>
<dbReference type="InterPro" id="IPR006073">
    <property type="entry name" value="GTP-bd"/>
</dbReference>
<evidence type="ECO:0000256" key="6">
    <source>
        <dbReference type="SAM" id="SignalP"/>
    </source>
</evidence>
<dbReference type="GO" id="GO:0002098">
    <property type="term" value="P:tRNA wobble uridine modification"/>
    <property type="evidence" value="ECO:0007669"/>
    <property type="project" value="TreeGrafter"/>
</dbReference>